<protein>
    <submittedName>
        <fullName evidence="2">Uncharacterized protein</fullName>
    </submittedName>
</protein>
<gene>
    <name evidence="2" type="ORF">EI290_19655</name>
</gene>
<accession>A0A428IZM2</accession>
<dbReference type="AlphaFoldDB" id="A0A428IZM2"/>
<proteinExistence type="predicted"/>
<dbReference type="Proteomes" id="UP000280066">
    <property type="component" value="Unassembled WGS sequence"/>
</dbReference>
<feature type="region of interest" description="Disordered" evidence="1">
    <location>
        <begin position="153"/>
        <end position="177"/>
    </location>
</feature>
<keyword evidence="3" id="KW-1185">Reference proteome</keyword>
<comment type="caution">
    <text evidence="2">The sequence shown here is derived from an EMBL/GenBank/DDBJ whole genome shotgun (WGS) entry which is preliminary data.</text>
</comment>
<evidence type="ECO:0000313" key="2">
    <source>
        <dbReference type="EMBL" id="RSK24565.1"/>
    </source>
</evidence>
<dbReference type="RefSeq" id="WP_044019254.1">
    <property type="nucleotide sequence ID" value="NZ_RWIS01000016.1"/>
</dbReference>
<name>A0A428IZM2_9BACT</name>
<reference evidence="2 3" key="1">
    <citation type="submission" date="2018-12" db="EMBL/GenBank/DDBJ databases">
        <authorList>
            <person name="Feng G."/>
            <person name="Zhu H."/>
        </authorList>
    </citation>
    <scope>NUCLEOTIDE SEQUENCE [LARGE SCALE GENOMIC DNA]</scope>
    <source>
        <strain evidence="2 3">9PBR-2</strain>
    </source>
</reference>
<sequence length="177" mass="20001">MFQFDNLDQKTRDYMLLEVEAAIKTSQLYISMRFTEEGKALYPKLLRQAVIDGNEETLATALQQHNCFQTHEKHGIVLRKVPANAPLIFAEGEFNAFYMRGICHRAIGEGNAVEVYRAKSSMVPRRSSKLIEGNLEDPRRLLLYLKNSIDGSQRGSQLPAGSNSGLTLRLTNKPLMK</sequence>
<evidence type="ECO:0000313" key="3">
    <source>
        <dbReference type="Proteomes" id="UP000280066"/>
    </source>
</evidence>
<feature type="compositionally biased region" description="Polar residues" evidence="1">
    <location>
        <begin position="153"/>
        <end position="170"/>
    </location>
</feature>
<evidence type="ECO:0000256" key="1">
    <source>
        <dbReference type="SAM" id="MobiDB-lite"/>
    </source>
</evidence>
<dbReference type="OrthoDB" id="5123270at2"/>
<dbReference type="EMBL" id="RWIS01000016">
    <property type="protein sequence ID" value="RSK24565.1"/>
    <property type="molecule type" value="Genomic_DNA"/>
</dbReference>
<organism evidence="2 3">
    <name type="scientific">Hymenobacter metallilatus</name>
    <dbReference type="NCBI Taxonomy" id="2493666"/>
    <lineage>
        <taxon>Bacteria</taxon>
        <taxon>Pseudomonadati</taxon>
        <taxon>Bacteroidota</taxon>
        <taxon>Cytophagia</taxon>
        <taxon>Cytophagales</taxon>
        <taxon>Hymenobacteraceae</taxon>
        <taxon>Hymenobacter</taxon>
    </lineage>
</organism>